<sequence length="485" mass="50708">MQPVLTNDRMKRADRMTIESGTPSLVLMERAAEAVVAELHLSFDLRRVLVVCGQGNNGGDGYAVADILRHQGINVTVFAPCGTPQTPEAIHQAHRAAKSGVSVTDNPELATYSVIVDALFGIGFHPPLPEAAKRFFIAAHRAGVPVLAVDVPSGVGATDCDDAAPVAAVTVTFAAAKPQHYLYPGAFHTGRLVVAEIGIATDTADIFVSTADDLRLIPPRRADADKGKFGKVLAVVGSADMPGAGYLAAKAAYRVGCGLVELFGDRTTTRTIGAMLPEAVLRPDAFSDPQKLLSRAASVHVVLAGCGLGITPTRKRAIGALVRQAAVPLVLDADALNLFGQNFPKADVPVVVTPHVGEFHRMTGLSVAEIKRDPIGHAREFARKTGYTVLLKDARSVITDGATAFINPTGNCGMATAGSGDVLAGIVAGLIAQGAKPFDAARLGAYLHGAAGDLAKQQRGEYGLMASDISQNAEIILDRLNEVLR</sequence>
<dbReference type="SUPFAM" id="SSF64153">
    <property type="entry name" value="YjeF N-terminal domain-like"/>
    <property type="match status" value="1"/>
</dbReference>
<dbReference type="InterPro" id="IPR036652">
    <property type="entry name" value="YjeF_N_dom_sf"/>
</dbReference>
<reference evidence="22" key="1">
    <citation type="submission" date="2020-10" db="EMBL/GenBank/DDBJ databases">
        <authorList>
            <person name="Gilroy R."/>
        </authorList>
    </citation>
    <scope>NUCLEOTIDE SEQUENCE</scope>
    <source>
        <strain evidence="22">23406</strain>
    </source>
</reference>
<dbReference type="EMBL" id="DVOH01000055">
    <property type="protein sequence ID" value="HIV00790.1"/>
    <property type="molecule type" value="Genomic_DNA"/>
</dbReference>
<dbReference type="NCBIfam" id="TIGR00197">
    <property type="entry name" value="yjeF_nterm"/>
    <property type="match status" value="1"/>
</dbReference>
<evidence type="ECO:0000256" key="10">
    <source>
        <dbReference type="ARBA" id="ARBA00023027"/>
    </source>
</evidence>
<comment type="caution">
    <text evidence="18">Lacks conserved residue(s) required for the propagation of feature annotation.</text>
</comment>
<keyword evidence="6 17" id="KW-0547">Nucleotide-binding</keyword>
<feature type="binding site" evidence="18">
    <location>
        <begin position="121"/>
        <end position="127"/>
    </location>
    <ligand>
        <name>(6S)-NADPHX</name>
        <dbReference type="ChEBI" id="CHEBI:64076"/>
    </ligand>
</feature>
<gene>
    <name evidence="17" type="primary">nnrD</name>
    <name evidence="18" type="synonym">nnrE</name>
    <name evidence="22" type="ORF">IAB14_06740</name>
</gene>
<dbReference type="GO" id="GO:0005524">
    <property type="term" value="F:ATP binding"/>
    <property type="evidence" value="ECO:0007669"/>
    <property type="project" value="UniProtKB-UniRule"/>
</dbReference>
<evidence type="ECO:0000256" key="17">
    <source>
        <dbReference type="HAMAP-Rule" id="MF_01965"/>
    </source>
</evidence>
<keyword evidence="12 17" id="KW-0456">Lyase</keyword>
<evidence type="ECO:0000313" key="22">
    <source>
        <dbReference type="EMBL" id="HIV00790.1"/>
    </source>
</evidence>
<dbReference type="Pfam" id="PF03853">
    <property type="entry name" value="YjeF_N"/>
    <property type="match status" value="1"/>
</dbReference>
<dbReference type="Proteomes" id="UP000886891">
    <property type="component" value="Unassembled WGS sequence"/>
</dbReference>
<feature type="binding site" evidence="18">
    <location>
        <position position="153"/>
    </location>
    <ligand>
        <name>K(+)</name>
        <dbReference type="ChEBI" id="CHEBI:29103"/>
    </ligand>
</feature>
<proteinExistence type="inferred from homology"/>
<dbReference type="InterPro" id="IPR017953">
    <property type="entry name" value="Carbohydrate_kinase_pred_CS"/>
</dbReference>
<comment type="catalytic activity">
    <reaction evidence="16 17 19">
        <text>(6S)-NADPHX + ADP = AMP + phosphate + NADPH + H(+)</text>
        <dbReference type="Rhea" id="RHEA:32235"/>
        <dbReference type="ChEBI" id="CHEBI:15378"/>
        <dbReference type="ChEBI" id="CHEBI:43474"/>
        <dbReference type="ChEBI" id="CHEBI:57783"/>
        <dbReference type="ChEBI" id="CHEBI:64076"/>
        <dbReference type="ChEBI" id="CHEBI:456215"/>
        <dbReference type="ChEBI" id="CHEBI:456216"/>
        <dbReference type="EC" id="4.2.1.136"/>
    </reaction>
</comment>
<evidence type="ECO:0000259" key="20">
    <source>
        <dbReference type="PROSITE" id="PS51383"/>
    </source>
</evidence>
<keyword evidence="8 17" id="KW-0521">NADP</keyword>
<comment type="catalytic activity">
    <reaction evidence="2 18 19">
        <text>(6R)-NADPHX = (6S)-NADPHX</text>
        <dbReference type="Rhea" id="RHEA:32227"/>
        <dbReference type="ChEBI" id="CHEBI:64076"/>
        <dbReference type="ChEBI" id="CHEBI:64077"/>
        <dbReference type="EC" id="5.1.99.6"/>
    </reaction>
</comment>
<evidence type="ECO:0000256" key="4">
    <source>
        <dbReference type="ARBA" id="ARBA00009524"/>
    </source>
</evidence>
<feature type="binding site" evidence="17">
    <location>
        <position position="421"/>
    </location>
    <ligand>
        <name>(6S)-NADPHX</name>
        <dbReference type="ChEBI" id="CHEBI:64076"/>
    </ligand>
</feature>
<feature type="binding site" evidence="18">
    <location>
        <position position="57"/>
    </location>
    <ligand>
        <name>K(+)</name>
        <dbReference type="ChEBI" id="CHEBI:29103"/>
    </ligand>
</feature>
<feature type="binding site" evidence="18">
    <location>
        <position position="150"/>
    </location>
    <ligand>
        <name>(6S)-NADPHX</name>
        <dbReference type="ChEBI" id="CHEBI:64076"/>
    </ligand>
</feature>
<comment type="similarity">
    <text evidence="3 19">In the N-terminal section; belongs to the NnrE/AIBP family.</text>
</comment>
<keyword evidence="5 18" id="KW-0479">Metal-binding</keyword>
<evidence type="ECO:0000256" key="5">
    <source>
        <dbReference type="ARBA" id="ARBA00022723"/>
    </source>
</evidence>
<organism evidence="22 23">
    <name type="scientific">Candidatus Stercoripulliclostridium merdipullorum</name>
    <dbReference type="NCBI Taxonomy" id="2840952"/>
    <lineage>
        <taxon>Bacteria</taxon>
        <taxon>Bacillati</taxon>
        <taxon>Bacillota</taxon>
        <taxon>Clostridia</taxon>
        <taxon>Eubacteriales</taxon>
        <taxon>Candidatus Stercoripulliclostridium</taxon>
    </lineage>
</organism>
<evidence type="ECO:0000256" key="18">
    <source>
        <dbReference type="HAMAP-Rule" id="MF_01966"/>
    </source>
</evidence>
<keyword evidence="13" id="KW-0511">Multifunctional enzyme</keyword>
<comment type="catalytic activity">
    <reaction evidence="15 17 19">
        <text>(6S)-NADHX + ADP = AMP + phosphate + NADH + H(+)</text>
        <dbReference type="Rhea" id="RHEA:32223"/>
        <dbReference type="ChEBI" id="CHEBI:15378"/>
        <dbReference type="ChEBI" id="CHEBI:43474"/>
        <dbReference type="ChEBI" id="CHEBI:57945"/>
        <dbReference type="ChEBI" id="CHEBI:64074"/>
        <dbReference type="ChEBI" id="CHEBI:456215"/>
        <dbReference type="ChEBI" id="CHEBI:456216"/>
        <dbReference type="EC" id="4.2.1.136"/>
    </reaction>
</comment>
<dbReference type="AlphaFoldDB" id="A0A9D1SXX4"/>
<evidence type="ECO:0000256" key="1">
    <source>
        <dbReference type="ARBA" id="ARBA00000013"/>
    </source>
</evidence>
<comment type="function">
    <text evidence="18">Catalyzes the epimerization of the S- and R-forms of NAD(P)HX, a damaged form of NAD(P)H that is a result of enzymatic or heat-dependent hydration. This is a prerequisite for the S-specific NAD(P)H-hydrate dehydratase to allow the repair of both epimers of NAD(P)HX.</text>
</comment>
<dbReference type="Pfam" id="PF01256">
    <property type="entry name" value="Carb_kinase"/>
    <property type="match status" value="1"/>
</dbReference>
<dbReference type="PROSITE" id="PS01050">
    <property type="entry name" value="YJEF_C_2"/>
    <property type="match status" value="1"/>
</dbReference>
<keyword evidence="9 18" id="KW-0630">Potassium</keyword>
<evidence type="ECO:0000256" key="11">
    <source>
        <dbReference type="ARBA" id="ARBA00023235"/>
    </source>
</evidence>
<comment type="cofactor">
    <cofactor evidence="17">
        <name>Mg(2+)</name>
        <dbReference type="ChEBI" id="CHEBI:18420"/>
    </cofactor>
</comment>
<dbReference type="PANTHER" id="PTHR12592:SF0">
    <property type="entry name" value="ATP-DEPENDENT (S)-NAD(P)H-HYDRATE DEHYDRATASE"/>
    <property type="match status" value="1"/>
</dbReference>
<dbReference type="HAMAP" id="MF_01966">
    <property type="entry name" value="NADHX_epimerase"/>
    <property type="match status" value="1"/>
</dbReference>
<dbReference type="HAMAP" id="MF_01965">
    <property type="entry name" value="NADHX_dehydratase"/>
    <property type="match status" value="1"/>
</dbReference>
<comment type="cofactor">
    <cofactor evidence="18 19">
        <name>K(+)</name>
        <dbReference type="ChEBI" id="CHEBI:29103"/>
    </cofactor>
    <text evidence="18 19">Binds 1 potassium ion per subunit.</text>
</comment>
<comment type="similarity">
    <text evidence="17">Belongs to the NnrD/CARKD family.</text>
</comment>
<dbReference type="InterPro" id="IPR004443">
    <property type="entry name" value="YjeF_N_dom"/>
</dbReference>
<evidence type="ECO:0000256" key="6">
    <source>
        <dbReference type="ARBA" id="ARBA00022741"/>
    </source>
</evidence>
<dbReference type="PROSITE" id="PS51383">
    <property type="entry name" value="YJEF_C_3"/>
    <property type="match status" value="1"/>
</dbReference>
<comment type="function">
    <text evidence="14 19">Bifunctional enzyme that catalyzes the epimerization of the S- and R-forms of NAD(P)HX and the dehydration of the S-form of NAD(P)HX at the expense of ADP, which is converted to AMP. This allows the repair of both epimers of NAD(P)HX, a damaged form of NAD(P)H that is a result of enzymatic or heat-dependent hydration.</text>
</comment>
<dbReference type="PANTHER" id="PTHR12592">
    <property type="entry name" value="ATP-DEPENDENT (S)-NAD(P)H-HYDRATE DEHYDRATASE FAMILY MEMBER"/>
    <property type="match status" value="1"/>
</dbReference>
<keyword evidence="11 18" id="KW-0413">Isomerase</keyword>
<feature type="binding site" evidence="17">
    <location>
        <position position="307"/>
    </location>
    <ligand>
        <name>(6S)-NADPHX</name>
        <dbReference type="ChEBI" id="CHEBI:64076"/>
    </ligand>
</feature>
<feature type="binding site" evidence="17">
    <location>
        <position position="244"/>
    </location>
    <ligand>
        <name>(6S)-NADPHX</name>
        <dbReference type="ChEBI" id="CHEBI:64076"/>
    </ligand>
</feature>
<comment type="subunit">
    <text evidence="17">Homotetramer.</text>
</comment>
<feature type="domain" description="YjeF C-terminal" evidence="20">
    <location>
        <begin position="209"/>
        <end position="480"/>
    </location>
</feature>
<evidence type="ECO:0000256" key="7">
    <source>
        <dbReference type="ARBA" id="ARBA00022840"/>
    </source>
</evidence>
<evidence type="ECO:0000256" key="8">
    <source>
        <dbReference type="ARBA" id="ARBA00022857"/>
    </source>
</evidence>
<evidence type="ECO:0000256" key="2">
    <source>
        <dbReference type="ARBA" id="ARBA00000909"/>
    </source>
</evidence>
<feature type="binding site" evidence="17">
    <location>
        <begin position="392"/>
        <end position="396"/>
    </location>
    <ligand>
        <name>AMP</name>
        <dbReference type="ChEBI" id="CHEBI:456215"/>
    </ligand>
</feature>
<dbReference type="InterPro" id="IPR029056">
    <property type="entry name" value="Ribokinase-like"/>
</dbReference>
<feature type="binding site" evidence="18">
    <location>
        <position position="117"/>
    </location>
    <ligand>
        <name>K(+)</name>
        <dbReference type="ChEBI" id="CHEBI:29103"/>
    </ligand>
</feature>
<dbReference type="GO" id="GO:0046872">
    <property type="term" value="F:metal ion binding"/>
    <property type="evidence" value="ECO:0007669"/>
    <property type="project" value="UniProtKB-UniRule"/>
</dbReference>
<dbReference type="EC" id="4.2.1.136" evidence="19"/>
<comment type="function">
    <text evidence="17">Catalyzes the dehydration of the S-form of NAD(P)HX at the expense of ADP, which is converted to AMP. Together with NAD(P)HX epimerase, which catalyzes the epimerization of the S- and R-forms, the enzyme allows the repair of both epimers of NAD(P)HX, a damaged form of NAD(P)H that is a result of enzymatic or heat-dependent hydration.</text>
</comment>
<dbReference type="GO" id="GO:0052855">
    <property type="term" value="F:ADP-dependent NAD(P)H-hydrate dehydratase activity"/>
    <property type="evidence" value="ECO:0007669"/>
    <property type="project" value="UniProtKB-UniRule"/>
</dbReference>
<evidence type="ECO:0000313" key="23">
    <source>
        <dbReference type="Proteomes" id="UP000886891"/>
    </source>
</evidence>
<comment type="similarity">
    <text evidence="4 19">In the C-terminal section; belongs to the NnrD/CARKD family.</text>
</comment>
<evidence type="ECO:0000256" key="15">
    <source>
        <dbReference type="ARBA" id="ARBA00048238"/>
    </source>
</evidence>
<name>A0A9D1SXX4_9FIRM</name>
<comment type="catalytic activity">
    <reaction evidence="1 18 19">
        <text>(6R)-NADHX = (6S)-NADHX</text>
        <dbReference type="Rhea" id="RHEA:32215"/>
        <dbReference type="ChEBI" id="CHEBI:64074"/>
        <dbReference type="ChEBI" id="CHEBI:64075"/>
        <dbReference type="EC" id="5.1.99.6"/>
    </reaction>
</comment>
<keyword evidence="7 17" id="KW-0067">ATP-binding</keyword>
<dbReference type="InterPro" id="IPR000631">
    <property type="entry name" value="CARKD"/>
</dbReference>
<feature type="binding site" evidence="17">
    <location>
        <position position="420"/>
    </location>
    <ligand>
        <name>AMP</name>
        <dbReference type="ChEBI" id="CHEBI:456215"/>
    </ligand>
</feature>
<dbReference type="CDD" id="cd01171">
    <property type="entry name" value="YXKO-related"/>
    <property type="match status" value="1"/>
</dbReference>
<dbReference type="SUPFAM" id="SSF53613">
    <property type="entry name" value="Ribokinase-like"/>
    <property type="match status" value="1"/>
</dbReference>
<evidence type="ECO:0000256" key="3">
    <source>
        <dbReference type="ARBA" id="ARBA00006001"/>
    </source>
</evidence>
<evidence type="ECO:0000256" key="19">
    <source>
        <dbReference type="PIRNR" id="PIRNR017184"/>
    </source>
</evidence>
<dbReference type="GO" id="GO:0110051">
    <property type="term" value="P:metabolite repair"/>
    <property type="evidence" value="ECO:0007669"/>
    <property type="project" value="TreeGrafter"/>
</dbReference>
<keyword evidence="10 17" id="KW-0520">NAD</keyword>
<comment type="similarity">
    <text evidence="18">Belongs to the NnrE/AIBP family.</text>
</comment>
<feature type="binding site" evidence="18">
    <location>
        <begin position="56"/>
        <end position="60"/>
    </location>
    <ligand>
        <name>(6S)-NADPHX</name>
        <dbReference type="ChEBI" id="CHEBI:64076"/>
    </ligand>
</feature>
<dbReference type="NCBIfam" id="TIGR00196">
    <property type="entry name" value="yjeF_cterm"/>
    <property type="match status" value="1"/>
</dbReference>
<evidence type="ECO:0000256" key="16">
    <source>
        <dbReference type="ARBA" id="ARBA00049209"/>
    </source>
</evidence>
<dbReference type="PROSITE" id="PS51385">
    <property type="entry name" value="YJEF_N"/>
    <property type="match status" value="1"/>
</dbReference>
<dbReference type="EC" id="5.1.99.6" evidence="19"/>
<evidence type="ECO:0000256" key="12">
    <source>
        <dbReference type="ARBA" id="ARBA00023239"/>
    </source>
</evidence>
<evidence type="ECO:0000256" key="14">
    <source>
        <dbReference type="ARBA" id="ARBA00025153"/>
    </source>
</evidence>
<evidence type="ECO:0000259" key="21">
    <source>
        <dbReference type="PROSITE" id="PS51385"/>
    </source>
</evidence>
<dbReference type="PIRSF" id="PIRSF017184">
    <property type="entry name" value="Nnr"/>
    <property type="match status" value="1"/>
</dbReference>
<dbReference type="Gene3D" id="3.40.1190.20">
    <property type="match status" value="1"/>
</dbReference>
<dbReference type="CDD" id="cd01653">
    <property type="entry name" value="GATase1"/>
    <property type="match status" value="1"/>
</dbReference>
<dbReference type="Gene3D" id="3.40.50.10260">
    <property type="entry name" value="YjeF N-terminal domain"/>
    <property type="match status" value="1"/>
</dbReference>
<comment type="caution">
    <text evidence="22">The sequence shown here is derived from an EMBL/GenBank/DDBJ whole genome shotgun (WGS) entry which is preliminary data.</text>
</comment>
<dbReference type="GO" id="GO:0046496">
    <property type="term" value="P:nicotinamide nucleotide metabolic process"/>
    <property type="evidence" value="ECO:0007669"/>
    <property type="project" value="UniProtKB-UniRule"/>
</dbReference>
<feature type="binding site" evidence="17">
    <location>
        <position position="355"/>
    </location>
    <ligand>
        <name>(6S)-NADPHX</name>
        <dbReference type="ChEBI" id="CHEBI:64076"/>
    </ligand>
</feature>
<reference evidence="22" key="2">
    <citation type="journal article" date="2021" name="PeerJ">
        <title>Extensive microbial diversity within the chicken gut microbiome revealed by metagenomics and culture.</title>
        <authorList>
            <person name="Gilroy R."/>
            <person name="Ravi A."/>
            <person name="Getino M."/>
            <person name="Pursley I."/>
            <person name="Horton D.L."/>
            <person name="Alikhan N.F."/>
            <person name="Baker D."/>
            <person name="Gharbi K."/>
            <person name="Hall N."/>
            <person name="Watson M."/>
            <person name="Adriaenssens E.M."/>
            <person name="Foster-Nyarko E."/>
            <person name="Jarju S."/>
            <person name="Secka A."/>
            <person name="Antonio M."/>
            <person name="Oren A."/>
            <person name="Chaudhuri R.R."/>
            <person name="La Ragione R."/>
            <person name="Hildebrand F."/>
            <person name="Pallen M.J."/>
        </authorList>
    </citation>
    <scope>NUCLEOTIDE SEQUENCE</scope>
    <source>
        <strain evidence="22">23406</strain>
    </source>
</reference>
<feature type="domain" description="YjeF N-terminal" evidence="21">
    <location>
        <begin position="10"/>
        <end position="205"/>
    </location>
</feature>
<protein>
    <recommendedName>
        <fullName evidence="19">Bifunctional NAD(P)H-hydrate repair enzyme</fullName>
    </recommendedName>
    <alternativeName>
        <fullName evidence="19">Nicotinamide nucleotide repair protein</fullName>
    </alternativeName>
    <domain>
        <recommendedName>
            <fullName evidence="19">ADP-dependent (S)-NAD(P)H-hydrate dehydratase</fullName>
            <ecNumber evidence="19">4.2.1.136</ecNumber>
        </recommendedName>
        <alternativeName>
            <fullName evidence="19">ADP-dependent NAD(P)HX dehydratase</fullName>
        </alternativeName>
    </domain>
    <domain>
        <recommendedName>
            <fullName evidence="19">NAD(P)H-hydrate epimerase</fullName>
            <ecNumber evidence="19">5.1.99.6</ecNumber>
        </recommendedName>
    </domain>
</protein>
<dbReference type="InterPro" id="IPR030677">
    <property type="entry name" value="Nnr"/>
</dbReference>
<dbReference type="GO" id="GO:0052856">
    <property type="term" value="F:NAD(P)HX epimerase activity"/>
    <property type="evidence" value="ECO:0007669"/>
    <property type="project" value="UniProtKB-UniRule"/>
</dbReference>
<evidence type="ECO:0000256" key="9">
    <source>
        <dbReference type="ARBA" id="ARBA00022958"/>
    </source>
</evidence>
<evidence type="ECO:0000256" key="13">
    <source>
        <dbReference type="ARBA" id="ARBA00023268"/>
    </source>
</evidence>
<accession>A0A9D1SXX4</accession>